<organism evidence="2 3">
    <name type="scientific">Marchantia polymorpha subsp. ruderalis</name>
    <dbReference type="NCBI Taxonomy" id="1480154"/>
    <lineage>
        <taxon>Eukaryota</taxon>
        <taxon>Viridiplantae</taxon>
        <taxon>Streptophyta</taxon>
        <taxon>Embryophyta</taxon>
        <taxon>Marchantiophyta</taxon>
        <taxon>Marchantiopsida</taxon>
        <taxon>Marchantiidae</taxon>
        <taxon>Marchantiales</taxon>
        <taxon>Marchantiaceae</taxon>
        <taxon>Marchantia</taxon>
    </lineage>
</organism>
<protein>
    <recommendedName>
        <fullName evidence="4">FBD domain-containing protein</fullName>
    </recommendedName>
</protein>
<reference evidence="2" key="1">
    <citation type="submission" date="2016-03" db="EMBL/GenBank/DDBJ databases">
        <title>Mechanisms controlling the formation of the plant cell surface in tip-growing cells are functionally conserved among land plants.</title>
        <authorList>
            <person name="Honkanen S."/>
            <person name="Jones V.A."/>
            <person name="Morieri G."/>
            <person name="Champion C."/>
            <person name="Hetherington A.J."/>
            <person name="Kelly S."/>
            <person name="Saint-Marcoux D."/>
            <person name="Proust H."/>
            <person name="Prescott H."/>
            <person name="Dolan L."/>
        </authorList>
    </citation>
    <scope>NUCLEOTIDE SEQUENCE [LARGE SCALE GENOMIC DNA]</scope>
    <source>
        <tissue evidence="2">Whole gametophyte</tissue>
    </source>
</reference>
<dbReference type="PANTHER" id="PTHR47679:SF1">
    <property type="entry name" value="PROTEIN TORNADO 1"/>
    <property type="match status" value="1"/>
</dbReference>
<evidence type="ECO:0000256" key="1">
    <source>
        <dbReference type="SAM" id="MobiDB-lite"/>
    </source>
</evidence>
<evidence type="ECO:0000313" key="2">
    <source>
        <dbReference type="EMBL" id="OAE34734.1"/>
    </source>
</evidence>
<name>A0A176WPH1_MARPO</name>
<evidence type="ECO:0008006" key="4">
    <source>
        <dbReference type="Google" id="ProtNLM"/>
    </source>
</evidence>
<dbReference type="SUPFAM" id="SSF52047">
    <property type="entry name" value="RNI-like"/>
    <property type="match status" value="1"/>
</dbReference>
<dbReference type="InterPro" id="IPR032675">
    <property type="entry name" value="LRR_dom_sf"/>
</dbReference>
<dbReference type="Proteomes" id="UP000077202">
    <property type="component" value="Unassembled WGS sequence"/>
</dbReference>
<proteinExistence type="predicted"/>
<evidence type="ECO:0000313" key="3">
    <source>
        <dbReference type="Proteomes" id="UP000077202"/>
    </source>
</evidence>
<gene>
    <name evidence="2" type="ORF">AXG93_3886s1000</name>
</gene>
<dbReference type="Gene3D" id="3.80.10.10">
    <property type="entry name" value="Ribonuclease Inhibitor"/>
    <property type="match status" value="2"/>
</dbReference>
<feature type="region of interest" description="Disordered" evidence="1">
    <location>
        <begin position="1"/>
        <end position="31"/>
    </location>
</feature>
<sequence length="646" mass="71710">MEGAGDSIVSHVAELETREMDSSGEEPELPREVDAELATQEMEFSGEEPGLLRRVEDLIQRLEGKGEPLRSLPRLCDARFGKLFPNRASLSTIRGWRSKLRLRVLEAIGNCNTLEDLFVEAICEYDISRLTASEWEVVLRGFISSTVLRCIQVCWNSGESSDTEVESSDTEWESLCLQLGRILSSSSVTHLKIFSCPLTARCFLNLASGLRGNSDSKLQLLALHSAWGDRTAVKLVADIINCAPRLETLSLSGSRYDMDEETVGIVSQALIHSSSLKKIDLDDGNLATIFVKALAGDHGNRSIKRLELNNMFGLDTLGMDRLGDCIRDLLTSNPSLKKVSLGNFQMSPEKWHQLGEVISDNALEIFTVASEEVDWKSIEALVWAASSAVKDPKVRLALKISDDRDEWMLSLNLLGRVLRGEIKSLESLFIVADDPCTSGTNQDRMGSILSMNGKSGETSVLKRLSLFVYNKDVFKGVWKDLLQCLRGNTSLTHLDLSDNPEVFKYKHLPESKLDEEVFRDLMGLLQVNLTLEKIDVRGTSWETDGKASQIQEALKQNRKRAIYMSVFREAKLTFGAAKAGRLFLCGSPRADPNWLTNTFLGELIALGQHFQADDSESADNMMSSEAYTSKDGFVSESVFAGLLDIL</sequence>
<keyword evidence="3" id="KW-1185">Reference proteome</keyword>
<comment type="caution">
    <text evidence="2">The sequence shown here is derived from an EMBL/GenBank/DDBJ whole genome shotgun (WGS) entry which is preliminary data.</text>
</comment>
<dbReference type="AlphaFoldDB" id="A0A176WPH1"/>
<accession>A0A176WPH1</accession>
<dbReference type="EMBL" id="LVLJ01000318">
    <property type="protein sequence ID" value="OAE34734.1"/>
    <property type="molecule type" value="Genomic_DNA"/>
</dbReference>
<dbReference type="PANTHER" id="PTHR47679">
    <property type="entry name" value="PROTEIN TORNADO 1"/>
    <property type="match status" value="1"/>
</dbReference>